<organism evidence="2 3">
    <name type="scientific">Winogradskyella flava</name>
    <dbReference type="NCBI Taxonomy" id="1884876"/>
    <lineage>
        <taxon>Bacteria</taxon>
        <taxon>Pseudomonadati</taxon>
        <taxon>Bacteroidota</taxon>
        <taxon>Flavobacteriia</taxon>
        <taxon>Flavobacteriales</taxon>
        <taxon>Flavobacteriaceae</taxon>
        <taxon>Winogradskyella</taxon>
    </lineage>
</organism>
<dbReference type="RefSeq" id="WP_185790562.1">
    <property type="nucleotide sequence ID" value="NZ_JACLCP010000007.1"/>
</dbReference>
<dbReference type="Pfam" id="PF19578">
    <property type="entry name" value="DUF6090"/>
    <property type="match status" value="1"/>
</dbReference>
<dbReference type="Proteomes" id="UP000533900">
    <property type="component" value="Unassembled WGS sequence"/>
</dbReference>
<proteinExistence type="predicted"/>
<keyword evidence="1" id="KW-0472">Membrane</keyword>
<dbReference type="EMBL" id="JACLCP010000007">
    <property type="protein sequence ID" value="MBC2846693.1"/>
    <property type="molecule type" value="Genomic_DNA"/>
</dbReference>
<keyword evidence="1" id="KW-0812">Transmembrane</keyword>
<sequence>MIKFFRKIRQNLLSEGKTGKYIKYAIGEIILVVIGILIALQINNWNENHKNKSILSNYTESLIQDLKQDTTTLNIVTKHIVNDNTHLANLTERLSSKNATIDSLKKIVRYDLSADFKTYRPPNDKTLLAMQANGIMELFDEQTYSLIMDLQTAQGVAKSIITTNNAAFVTQFSNLISKYTINETNTIKGPLLDKYWENIDENDLFATVEGVMSMKKEMNRNNGTSYNMLLTLTETLLDRLIKIHKK</sequence>
<dbReference type="AlphaFoldDB" id="A0A842IYE7"/>
<keyword evidence="1" id="KW-1133">Transmembrane helix</keyword>
<evidence type="ECO:0000313" key="3">
    <source>
        <dbReference type="Proteomes" id="UP000533900"/>
    </source>
</evidence>
<name>A0A842IYE7_9FLAO</name>
<reference evidence="2" key="1">
    <citation type="submission" date="2020-08" db="EMBL/GenBank/DDBJ databases">
        <title>Winogradskyella ouciana sp. nov., isolated from the hadal seawater of the Mariana Trench.</title>
        <authorList>
            <person name="He X."/>
        </authorList>
    </citation>
    <scope>NUCLEOTIDE SEQUENCE [LARGE SCALE GENOMIC DNA]</scope>
    <source>
        <strain evidence="2">KCTC 52348</strain>
    </source>
</reference>
<gene>
    <name evidence="2" type="ORF">H7F21_16420</name>
</gene>
<evidence type="ECO:0000256" key="1">
    <source>
        <dbReference type="SAM" id="Phobius"/>
    </source>
</evidence>
<accession>A0A842IYE7</accession>
<keyword evidence="3" id="KW-1185">Reference proteome</keyword>
<dbReference type="InterPro" id="IPR045749">
    <property type="entry name" value="DUF6090"/>
</dbReference>
<feature type="transmembrane region" description="Helical" evidence="1">
    <location>
        <begin position="21"/>
        <end position="42"/>
    </location>
</feature>
<comment type="caution">
    <text evidence="2">The sequence shown here is derived from an EMBL/GenBank/DDBJ whole genome shotgun (WGS) entry which is preliminary data.</text>
</comment>
<protein>
    <submittedName>
        <fullName evidence="2">Uncharacterized protein</fullName>
    </submittedName>
</protein>
<evidence type="ECO:0000313" key="2">
    <source>
        <dbReference type="EMBL" id="MBC2846693.1"/>
    </source>
</evidence>